<dbReference type="PANTHER" id="PTHR43280:SF29">
    <property type="entry name" value="ARAC-FAMILY TRANSCRIPTIONAL REGULATOR"/>
    <property type="match status" value="1"/>
</dbReference>
<keyword evidence="9" id="KW-1185">Reference proteome</keyword>
<dbReference type="InterPro" id="IPR018060">
    <property type="entry name" value="HTH_AraC"/>
</dbReference>
<dbReference type="InterPro" id="IPR009057">
    <property type="entry name" value="Homeodomain-like_sf"/>
</dbReference>
<dbReference type="PROSITE" id="PS50005">
    <property type="entry name" value="TPR"/>
    <property type="match status" value="1"/>
</dbReference>
<dbReference type="Proteomes" id="UP000029736">
    <property type="component" value="Unassembled WGS sequence"/>
</dbReference>
<dbReference type="GO" id="GO:0003700">
    <property type="term" value="F:DNA-binding transcription factor activity"/>
    <property type="evidence" value="ECO:0007669"/>
    <property type="project" value="InterPro"/>
</dbReference>
<dbReference type="InterPro" id="IPR019734">
    <property type="entry name" value="TPR_rpt"/>
</dbReference>
<evidence type="ECO:0000256" key="1">
    <source>
        <dbReference type="ARBA" id="ARBA00022737"/>
    </source>
</evidence>
<accession>A0A098S6F8</accession>
<feature type="repeat" description="TPR" evidence="6">
    <location>
        <begin position="299"/>
        <end position="332"/>
    </location>
</feature>
<evidence type="ECO:0000256" key="3">
    <source>
        <dbReference type="ARBA" id="ARBA00023015"/>
    </source>
</evidence>
<evidence type="ECO:0000313" key="9">
    <source>
        <dbReference type="Proteomes" id="UP000029736"/>
    </source>
</evidence>
<keyword evidence="2 6" id="KW-0802">TPR repeat</keyword>
<evidence type="ECO:0000256" key="5">
    <source>
        <dbReference type="ARBA" id="ARBA00023163"/>
    </source>
</evidence>
<dbReference type="Gene3D" id="3.40.50.10070">
    <property type="entry name" value="TolB, N-terminal domain"/>
    <property type="match status" value="1"/>
</dbReference>
<name>A0A098S6F8_9BACT</name>
<dbReference type="RefSeq" id="WP_044220607.1">
    <property type="nucleotide sequence ID" value="NZ_JBKAGJ010000012.1"/>
</dbReference>
<dbReference type="SMART" id="SM00028">
    <property type="entry name" value="TPR"/>
    <property type="match status" value="3"/>
</dbReference>
<dbReference type="STRING" id="1524460.IX84_12515"/>
<organism evidence="8 9">
    <name type="scientific">Phaeodactylibacter xiamenensis</name>
    <dbReference type="NCBI Taxonomy" id="1524460"/>
    <lineage>
        <taxon>Bacteria</taxon>
        <taxon>Pseudomonadati</taxon>
        <taxon>Bacteroidota</taxon>
        <taxon>Saprospiria</taxon>
        <taxon>Saprospirales</taxon>
        <taxon>Haliscomenobacteraceae</taxon>
        <taxon>Phaeodactylibacter</taxon>
    </lineage>
</organism>
<comment type="caution">
    <text evidence="8">The sequence shown here is derived from an EMBL/GenBank/DDBJ whole genome shotgun (WGS) entry which is preliminary data.</text>
</comment>
<evidence type="ECO:0000259" key="7">
    <source>
        <dbReference type="PROSITE" id="PS01124"/>
    </source>
</evidence>
<protein>
    <submittedName>
        <fullName evidence="8">AraC family transcriptional regulator</fullName>
    </submittedName>
</protein>
<dbReference type="SUPFAM" id="SSF48452">
    <property type="entry name" value="TPR-like"/>
    <property type="match status" value="1"/>
</dbReference>
<reference evidence="8 9" key="1">
    <citation type="journal article" date="2014" name="Int. J. Syst. Evol. Microbiol.">
        <title>Phaeodactylibacter xiamenensis gen. nov., sp. nov., a member of the family Saprospiraceae isolated from the marine alga Phaeodactylum tricornutum.</title>
        <authorList>
            <person name="Chen Z.Jr."/>
            <person name="Lei X."/>
            <person name="Lai Q."/>
            <person name="Li Y."/>
            <person name="Zhang B."/>
            <person name="Zhang J."/>
            <person name="Zhang H."/>
            <person name="Yang L."/>
            <person name="Zheng W."/>
            <person name="Tian Y."/>
            <person name="Yu Z."/>
            <person name="Xu H.Jr."/>
            <person name="Zheng T."/>
        </authorList>
    </citation>
    <scope>NUCLEOTIDE SEQUENCE [LARGE SCALE GENOMIC DNA]</scope>
    <source>
        <strain evidence="8 9">KD52</strain>
    </source>
</reference>
<dbReference type="InterPro" id="IPR011990">
    <property type="entry name" value="TPR-like_helical_dom_sf"/>
</dbReference>
<proteinExistence type="predicted"/>
<sequence length="598" mass="67217">MTAQPISASIAVLPFVNRSADPENEYFSDGITEEIINALTKIKGLKVTARTSAFAYKNKPADIREIGRQLGVANLLEGSVRKSGNKVRITSQLVNAEDGAHLWAHRFDRQLADIFELQDEISLLIADQIREHYGHFEVQDHLVQAPTQNIKAYDLYLKARYNHLKWDNEGITNAIQYYQDCIAIDPKFALPYFGISYCFAMRASFGGMPGLLDTAEHYLQRGFELDQHSDLGYFSQGTLLFWGRWDFKGGAAAYLKALAINPSNTEAEEGLAELYTAIGYFDLAEEHAQHILTLNPLSPNHHFTLANIRYLTGDYEAALAAAEAALQIAPNFTHAIGLKQLCLILLNRPKTLEAFLQSNRLVECPEECRTLYQLLHDQITKSDAARLIQTPKSERDIYLFTWDLFLQTHFGATASALDHLKAMTSRCIGQYVNFAHLPLLKPLHSAPVFQQLLQQVFAPNRLPPATEGDKTEPAGSRNLIDEAEIPALLAQLQQLMETEGAYQNADLSLRQLAERLNLTANKLSWLLNEHVGQNFNAYINAFRLKQFQRLALDPANSHLTLLGLAYESGFNSKTVFNAYFKKSTGMTPRAWVKKQQQA</sequence>
<dbReference type="SMART" id="SM00342">
    <property type="entry name" value="HTH_ARAC"/>
    <property type="match status" value="1"/>
</dbReference>
<keyword evidence="1" id="KW-0677">Repeat</keyword>
<dbReference type="EMBL" id="JPOS01000029">
    <property type="protein sequence ID" value="KGE87939.1"/>
    <property type="molecule type" value="Genomic_DNA"/>
</dbReference>
<feature type="domain" description="HTH araC/xylS-type" evidence="7">
    <location>
        <begin position="490"/>
        <end position="594"/>
    </location>
</feature>
<dbReference type="OrthoDB" id="1122790at2"/>
<dbReference type="PROSITE" id="PS01124">
    <property type="entry name" value="HTH_ARAC_FAMILY_2"/>
    <property type="match status" value="1"/>
</dbReference>
<evidence type="ECO:0000256" key="2">
    <source>
        <dbReference type="ARBA" id="ARBA00022803"/>
    </source>
</evidence>
<evidence type="ECO:0000313" key="8">
    <source>
        <dbReference type="EMBL" id="KGE87939.1"/>
    </source>
</evidence>
<keyword evidence="3" id="KW-0805">Transcription regulation</keyword>
<dbReference type="Gene3D" id="1.25.40.10">
    <property type="entry name" value="Tetratricopeptide repeat domain"/>
    <property type="match status" value="1"/>
</dbReference>
<dbReference type="Pfam" id="PF07719">
    <property type="entry name" value="TPR_2"/>
    <property type="match status" value="1"/>
</dbReference>
<dbReference type="PANTHER" id="PTHR43280">
    <property type="entry name" value="ARAC-FAMILY TRANSCRIPTIONAL REGULATOR"/>
    <property type="match status" value="1"/>
</dbReference>
<evidence type="ECO:0000256" key="4">
    <source>
        <dbReference type="ARBA" id="ARBA00023125"/>
    </source>
</evidence>
<dbReference type="SUPFAM" id="SSF46689">
    <property type="entry name" value="Homeodomain-like"/>
    <property type="match status" value="1"/>
</dbReference>
<evidence type="ECO:0000256" key="6">
    <source>
        <dbReference type="PROSITE-ProRule" id="PRU00339"/>
    </source>
</evidence>
<dbReference type="Pfam" id="PF12833">
    <property type="entry name" value="HTH_18"/>
    <property type="match status" value="1"/>
</dbReference>
<dbReference type="AlphaFoldDB" id="A0A098S6F8"/>
<keyword evidence="4" id="KW-0238">DNA-binding</keyword>
<gene>
    <name evidence="8" type="ORF">IX84_12515</name>
</gene>
<dbReference type="Gene3D" id="1.10.10.60">
    <property type="entry name" value="Homeodomain-like"/>
    <property type="match status" value="2"/>
</dbReference>
<dbReference type="InterPro" id="IPR013105">
    <property type="entry name" value="TPR_2"/>
</dbReference>
<dbReference type="GO" id="GO:0043565">
    <property type="term" value="F:sequence-specific DNA binding"/>
    <property type="evidence" value="ECO:0007669"/>
    <property type="project" value="InterPro"/>
</dbReference>
<keyword evidence="5" id="KW-0804">Transcription</keyword>